<evidence type="ECO:0000259" key="3">
    <source>
        <dbReference type="Pfam" id="PF05225"/>
    </source>
</evidence>
<dbReference type="InterPro" id="IPR050863">
    <property type="entry name" value="CenT-Element_Derived"/>
</dbReference>
<evidence type="ECO:0000313" key="4">
    <source>
        <dbReference type="EMBL" id="VEN59236.1"/>
    </source>
</evidence>
<sequence>MPRIHKRKLGSRKYHDYTQETLERALNSLRRGRPIRQVAEEFGISKSTLSRHRRGQQTGKIGRPCVFTEAQENVIVDCIALAGEWGFPLVPYDIRLIVKSYLDRQGKSERRFKANLPGIEWLRAFLKRHSNTLTQKLCQNVKRARASVTREVILDYFTELSVSLEHVDPAMIINYDETNMTDDPKRQNVIVRRGCRHPQRIVDSTKSSVSVMFSATATGHLLPPYIVYKSEHLYNTWTENGPKGAVYNRSKNGWFNMELFEDWFIVIVLPYFQKFEKELPKVMIGDNLASHVSPRVIELCQANRIRFILLPPNSTGVCQPLDVAYFKPLKHHWSKVLSNWKMKHRGTLPKDTFHRLLNSCLQDMDEDIIKKKRSIWF</sequence>
<dbReference type="Gene3D" id="3.30.420.10">
    <property type="entry name" value="Ribonuclease H-like superfamily/Ribonuclease H"/>
    <property type="match status" value="1"/>
</dbReference>
<comment type="subcellular location">
    <subcellularLocation>
        <location evidence="1">Nucleus</location>
    </subcellularLocation>
</comment>
<dbReference type="SUPFAM" id="SSF46689">
    <property type="entry name" value="Homeodomain-like"/>
    <property type="match status" value="1"/>
</dbReference>
<dbReference type="InterPro" id="IPR004875">
    <property type="entry name" value="DDE_SF_endonuclease_dom"/>
</dbReference>
<feature type="domain" description="HTH psq-type" evidence="3">
    <location>
        <begin position="18"/>
        <end position="56"/>
    </location>
</feature>
<evidence type="ECO:0000256" key="1">
    <source>
        <dbReference type="ARBA" id="ARBA00004123"/>
    </source>
</evidence>
<dbReference type="Pfam" id="PF05225">
    <property type="entry name" value="HTH_psq"/>
    <property type="match status" value="1"/>
</dbReference>
<dbReference type="PANTHER" id="PTHR19303:SF74">
    <property type="entry name" value="POGO TRANSPOSABLE ELEMENT WITH KRAB DOMAIN"/>
    <property type="match status" value="1"/>
</dbReference>
<dbReference type="PANTHER" id="PTHR19303">
    <property type="entry name" value="TRANSPOSON"/>
    <property type="match status" value="1"/>
</dbReference>
<dbReference type="AlphaFoldDB" id="A0A653DGA3"/>
<proteinExistence type="predicted"/>
<dbReference type="InterPro" id="IPR036397">
    <property type="entry name" value="RNaseH_sf"/>
</dbReference>
<dbReference type="Proteomes" id="UP000410492">
    <property type="component" value="Unassembled WGS sequence"/>
</dbReference>
<dbReference type="GO" id="GO:0003677">
    <property type="term" value="F:DNA binding"/>
    <property type="evidence" value="ECO:0007669"/>
    <property type="project" value="InterPro"/>
</dbReference>
<gene>
    <name evidence="4" type="ORF">CALMAC_LOCUS17342</name>
</gene>
<dbReference type="GO" id="GO:0005634">
    <property type="term" value="C:nucleus"/>
    <property type="evidence" value="ECO:0007669"/>
    <property type="project" value="UniProtKB-SubCell"/>
</dbReference>
<protein>
    <recommendedName>
        <fullName evidence="6">DDE-1 domain-containing protein</fullName>
    </recommendedName>
</protein>
<feature type="domain" description="DDE-1" evidence="2">
    <location>
        <begin position="208"/>
        <end position="348"/>
    </location>
</feature>
<accession>A0A653DGA3</accession>
<dbReference type="Gene3D" id="1.10.10.60">
    <property type="entry name" value="Homeodomain-like"/>
    <property type="match status" value="1"/>
</dbReference>
<name>A0A653DGA3_CALMS</name>
<evidence type="ECO:0000259" key="2">
    <source>
        <dbReference type="Pfam" id="PF03184"/>
    </source>
</evidence>
<dbReference type="EMBL" id="CAACVG010011949">
    <property type="protein sequence ID" value="VEN59236.1"/>
    <property type="molecule type" value="Genomic_DNA"/>
</dbReference>
<keyword evidence="5" id="KW-1185">Reference proteome</keyword>
<dbReference type="Pfam" id="PF03184">
    <property type="entry name" value="DDE_1"/>
    <property type="match status" value="1"/>
</dbReference>
<dbReference type="InterPro" id="IPR007889">
    <property type="entry name" value="HTH_Psq"/>
</dbReference>
<evidence type="ECO:0000313" key="5">
    <source>
        <dbReference type="Proteomes" id="UP000410492"/>
    </source>
</evidence>
<reference evidence="4 5" key="1">
    <citation type="submission" date="2019-01" db="EMBL/GenBank/DDBJ databases">
        <authorList>
            <person name="Sayadi A."/>
        </authorList>
    </citation>
    <scope>NUCLEOTIDE SEQUENCE [LARGE SCALE GENOMIC DNA]</scope>
</reference>
<dbReference type="OrthoDB" id="6694480at2759"/>
<dbReference type="InterPro" id="IPR009057">
    <property type="entry name" value="Homeodomain-like_sf"/>
</dbReference>
<evidence type="ECO:0008006" key="6">
    <source>
        <dbReference type="Google" id="ProtNLM"/>
    </source>
</evidence>
<organism evidence="4 5">
    <name type="scientific">Callosobruchus maculatus</name>
    <name type="common">Southern cowpea weevil</name>
    <name type="synonym">Pulse bruchid</name>
    <dbReference type="NCBI Taxonomy" id="64391"/>
    <lineage>
        <taxon>Eukaryota</taxon>
        <taxon>Metazoa</taxon>
        <taxon>Ecdysozoa</taxon>
        <taxon>Arthropoda</taxon>
        <taxon>Hexapoda</taxon>
        <taxon>Insecta</taxon>
        <taxon>Pterygota</taxon>
        <taxon>Neoptera</taxon>
        <taxon>Endopterygota</taxon>
        <taxon>Coleoptera</taxon>
        <taxon>Polyphaga</taxon>
        <taxon>Cucujiformia</taxon>
        <taxon>Chrysomeloidea</taxon>
        <taxon>Chrysomelidae</taxon>
        <taxon>Bruchinae</taxon>
        <taxon>Bruchini</taxon>
        <taxon>Callosobruchus</taxon>
    </lineage>
</organism>